<dbReference type="KEGG" id="axy:AXYL_00964"/>
<dbReference type="PROSITE" id="PS01117">
    <property type="entry name" value="HTH_MARR_1"/>
    <property type="match status" value="1"/>
</dbReference>
<dbReference type="GO" id="GO:0003677">
    <property type="term" value="F:DNA binding"/>
    <property type="evidence" value="ECO:0007669"/>
    <property type="project" value="UniProtKB-KW"/>
</dbReference>
<dbReference type="Proteomes" id="UP000006876">
    <property type="component" value="Chromosome"/>
</dbReference>
<dbReference type="SMART" id="SM00347">
    <property type="entry name" value="HTH_MARR"/>
    <property type="match status" value="1"/>
</dbReference>
<dbReference type="Pfam" id="PF12802">
    <property type="entry name" value="MarR_2"/>
    <property type="match status" value="1"/>
</dbReference>
<dbReference type="InterPro" id="IPR039422">
    <property type="entry name" value="MarR/SlyA-like"/>
</dbReference>
<dbReference type="STRING" id="762376.AXYL_00964"/>
<dbReference type="SUPFAM" id="SSF46785">
    <property type="entry name" value="Winged helix' DNA-binding domain"/>
    <property type="match status" value="1"/>
</dbReference>
<dbReference type="InterPro" id="IPR036388">
    <property type="entry name" value="WH-like_DNA-bd_sf"/>
</dbReference>
<dbReference type="InterPro" id="IPR000835">
    <property type="entry name" value="HTH_MarR-typ"/>
</dbReference>
<evidence type="ECO:0000259" key="4">
    <source>
        <dbReference type="PROSITE" id="PS50995"/>
    </source>
</evidence>
<dbReference type="HOGENOM" id="CLU_083287_8_4_4"/>
<name>E3HIM7_ACHXA</name>
<feature type="domain" description="HTH marR-type" evidence="4">
    <location>
        <begin position="71"/>
        <end position="203"/>
    </location>
</feature>
<dbReference type="eggNOG" id="COG1846">
    <property type="taxonomic scope" value="Bacteria"/>
</dbReference>
<evidence type="ECO:0000256" key="1">
    <source>
        <dbReference type="ARBA" id="ARBA00023015"/>
    </source>
</evidence>
<reference evidence="5 6" key="1">
    <citation type="journal article" date="2011" name="J. Bacteriol.">
        <title>Complete genome sequence of the haloaromatic acid-degrading bacterium Achromobacter xylosoxidans A8.</title>
        <authorList>
            <person name="Strnad H."/>
            <person name="Ridl J."/>
            <person name="Paces J."/>
            <person name="Kolar M."/>
            <person name="Vlcek C."/>
            <person name="Paces V."/>
        </authorList>
    </citation>
    <scope>NUCLEOTIDE SEQUENCE [LARGE SCALE GENOMIC DNA]</scope>
    <source>
        <strain evidence="5 6">A8</strain>
    </source>
</reference>
<gene>
    <name evidence="5" type="ordered locus">AXYL_00964</name>
</gene>
<evidence type="ECO:0000256" key="3">
    <source>
        <dbReference type="ARBA" id="ARBA00023163"/>
    </source>
</evidence>
<evidence type="ECO:0000313" key="6">
    <source>
        <dbReference type="Proteomes" id="UP000006876"/>
    </source>
</evidence>
<dbReference type="InterPro" id="IPR036390">
    <property type="entry name" value="WH_DNA-bd_sf"/>
</dbReference>
<dbReference type="InterPro" id="IPR023187">
    <property type="entry name" value="Tscrpt_reg_MarR-type_CS"/>
</dbReference>
<evidence type="ECO:0000313" key="5">
    <source>
        <dbReference type="EMBL" id="ADP14312.1"/>
    </source>
</evidence>
<dbReference type="AlphaFoldDB" id="E3HIM7"/>
<evidence type="ECO:0000256" key="2">
    <source>
        <dbReference type="ARBA" id="ARBA00023125"/>
    </source>
</evidence>
<dbReference type="Gene3D" id="1.10.10.10">
    <property type="entry name" value="Winged helix-like DNA-binding domain superfamily/Winged helix DNA-binding domain"/>
    <property type="match status" value="1"/>
</dbReference>
<sequence length="216" mass="23422">MVQKRVAIPGIPCAAQQHCGTSWRVVAPAWCNAHFVGPAQALDSGAWEQSNMRLDKQRDTDAAAHKARFVDGYLAYLLAQASQRISAEFHLQVNSAGLSVTEWRVLASLQGSPGETIGMLAVLAITKQPTLSKVVQRMEAEGLVARTGVRADRRQTRVCITAKGSNLIAALCDQALQHQKAVLAPFGEEKAAMLIDMLEVLMTEHVPLELSVPDDE</sequence>
<dbReference type="EMBL" id="CP002287">
    <property type="protein sequence ID" value="ADP14312.1"/>
    <property type="molecule type" value="Genomic_DNA"/>
</dbReference>
<keyword evidence="3" id="KW-0804">Transcription</keyword>
<protein>
    <submittedName>
        <fullName evidence="5">Bacterial regulatory helix-turn-helix protein, MarR family protein 3</fullName>
    </submittedName>
</protein>
<keyword evidence="2" id="KW-0238">DNA-binding</keyword>
<dbReference type="GO" id="GO:0003700">
    <property type="term" value="F:DNA-binding transcription factor activity"/>
    <property type="evidence" value="ECO:0007669"/>
    <property type="project" value="InterPro"/>
</dbReference>
<proteinExistence type="predicted"/>
<keyword evidence="1" id="KW-0805">Transcription regulation</keyword>
<dbReference type="PANTHER" id="PTHR33164:SF64">
    <property type="entry name" value="TRANSCRIPTIONAL REGULATOR SLYA"/>
    <property type="match status" value="1"/>
</dbReference>
<dbReference type="GO" id="GO:0006950">
    <property type="term" value="P:response to stress"/>
    <property type="evidence" value="ECO:0007669"/>
    <property type="project" value="TreeGrafter"/>
</dbReference>
<accession>E3HIM7</accession>
<dbReference type="PANTHER" id="PTHR33164">
    <property type="entry name" value="TRANSCRIPTIONAL REGULATOR, MARR FAMILY"/>
    <property type="match status" value="1"/>
</dbReference>
<organism evidence="5 6">
    <name type="scientific">Achromobacter xylosoxidans (strain A8)</name>
    <dbReference type="NCBI Taxonomy" id="762376"/>
    <lineage>
        <taxon>Bacteria</taxon>
        <taxon>Pseudomonadati</taxon>
        <taxon>Pseudomonadota</taxon>
        <taxon>Betaproteobacteria</taxon>
        <taxon>Burkholderiales</taxon>
        <taxon>Alcaligenaceae</taxon>
        <taxon>Achromobacter</taxon>
    </lineage>
</organism>
<dbReference type="PROSITE" id="PS50995">
    <property type="entry name" value="HTH_MARR_2"/>
    <property type="match status" value="1"/>
</dbReference>